<dbReference type="GO" id="GO:0005697">
    <property type="term" value="C:telomerase holoenzyme complex"/>
    <property type="evidence" value="ECO:0007669"/>
    <property type="project" value="TreeGrafter"/>
</dbReference>
<proteinExistence type="predicted"/>
<dbReference type="EMBL" id="KQ965733">
    <property type="protein sequence ID" value="KXS21122.1"/>
    <property type="molecule type" value="Genomic_DNA"/>
</dbReference>
<accession>A0A139AWK7</accession>
<dbReference type="GO" id="GO:0000184">
    <property type="term" value="P:nuclear-transcribed mRNA catabolic process, nonsense-mediated decay"/>
    <property type="evidence" value="ECO:0007669"/>
    <property type="project" value="TreeGrafter"/>
</dbReference>
<dbReference type="GO" id="GO:0070034">
    <property type="term" value="F:telomerase RNA binding"/>
    <property type="evidence" value="ECO:0007669"/>
    <property type="project" value="TreeGrafter"/>
</dbReference>
<dbReference type="InterPro" id="IPR011990">
    <property type="entry name" value="TPR-like_helical_dom_sf"/>
</dbReference>
<dbReference type="SUPFAM" id="SSF48452">
    <property type="entry name" value="TPR-like"/>
    <property type="match status" value="1"/>
</dbReference>
<protein>
    <recommendedName>
        <fullName evidence="1">Telomerase activating protein Est1-like N-terminal domain-containing protein</fullName>
    </recommendedName>
</protein>
<gene>
    <name evidence="2" type="ORF">M427DRAFT_311755</name>
</gene>
<keyword evidence="3" id="KW-1185">Reference proteome</keyword>
<dbReference type="STRING" id="1344416.A0A139AWK7"/>
<dbReference type="Proteomes" id="UP000070544">
    <property type="component" value="Unassembled WGS sequence"/>
</dbReference>
<dbReference type="Gene3D" id="1.25.40.10">
    <property type="entry name" value="Tetratricopeptide repeat domain"/>
    <property type="match status" value="1"/>
</dbReference>
<evidence type="ECO:0000313" key="2">
    <source>
        <dbReference type="EMBL" id="KXS21122.1"/>
    </source>
</evidence>
<dbReference type="InterPro" id="IPR045153">
    <property type="entry name" value="Est1/Ebs1-like"/>
</dbReference>
<evidence type="ECO:0000313" key="3">
    <source>
        <dbReference type="Proteomes" id="UP000070544"/>
    </source>
</evidence>
<name>A0A139AWK7_GONPJ</name>
<evidence type="ECO:0000259" key="1">
    <source>
        <dbReference type="Pfam" id="PF10374"/>
    </source>
</evidence>
<dbReference type="GO" id="GO:0042162">
    <property type="term" value="F:telomeric DNA binding"/>
    <property type="evidence" value="ECO:0007669"/>
    <property type="project" value="TreeGrafter"/>
</dbReference>
<dbReference type="Pfam" id="PF10374">
    <property type="entry name" value="EST1"/>
    <property type="match status" value="1"/>
</dbReference>
<dbReference type="AlphaFoldDB" id="A0A139AWK7"/>
<dbReference type="OrthoDB" id="69928at2759"/>
<dbReference type="PANTHER" id="PTHR15696:SF0">
    <property type="entry name" value="TELOMERASE-BINDING PROTEIN EST1A"/>
    <property type="match status" value="1"/>
</dbReference>
<reference evidence="2 3" key="1">
    <citation type="journal article" date="2015" name="Genome Biol. Evol.">
        <title>Phylogenomic analyses indicate that early fungi evolved digesting cell walls of algal ancestors of land plants.</title>
        <authorList>
            <person name="Chang Y."/>
            <person name="Wang S."/>
            <person name="Sekimoto S."/>
            <person name="Aerts A.L."/>
            <person name="Choi C."/>
            <person name="Clum A."/>
            <person name="LaButti K.M."/>
            <person name="Lindquist E.A."/>
            <person name="Yee Ngan C."/>
            <person name="Ohm R.A."/>
            <person name="Salamov A.A."/>
            <person name="Grigoriev I.V."/>
            <person name="Spatafora J.W."/>
            <person name="Berbee M.L."/>
        </authorList>
    </citation>
    <scope>NUCLEOTIDE SEQUENCE [LARGE SCALE GENOMIC DNA]</scope>
    <source>
        <strain evidence="2 3">JEL478</strain>
    </source>
</reference>
<dbReference type="PANTHER" id="PTHR15696">
    <property type="entry name" value="SMG-7 SUPPRESSOR WITH MORPHOLOGICAL EFFECT ON GENITALIA PROTEIN 7"/>
    <property type="match status" value="1"/>
</dbReference>
<dbReference type="InterPro" id="IPR019458">
    <property type="entry name" value="Est1-like_N"/>
</dbReference>
<organism evidence="2 3">
    <name type="scientific">Gonapodya prolifera (strain JEL478)</name>
    <name type="common">Monoblepharis prolifera</name>
    <dbReference type="NCBI Taxonomy" id="1344416"/>
    <lineage>
        <taxon>Eukaryota</taxon>
        <taxon>Fungi</taxon>
        <taxon>Fungi incertae sedis</taxon>
        <taxon>Chytridiomycota</taxon>
        <taxon>Chytridiomycota incertae sedis</taxon>
        <taxon>Monoblepharidomycetes</taxon>
        <taxon>Monoblepharidales</taxon>
        <taxon>Gonapodyaceae</taxon>
        <taxon>Gonapodya</taxon>
    </lineage>
</organism>
<sequence length="418" mass="45466">MGDDRTKINATAVLRDIAREEAALKDFETRARAGGQGRKGGSGEDGALAQQIYDSRCILEALYEDVILSDPHTADMRGIEDRLWTVVFYARVDELRAVIKSKRSNPTTATLLLHDHIAHASAFYQLLIHSVRTRAAIQGDMHSLVRAAVDRFVRDLPAQTQTASASTIAIAIAQPASSLPASTPSPPHQHIMAVASRQQRHPHDLALDTIHRSLIYLGDLARYRLLTPLPSPGPGAPAAPTPLADRDWYVPRALYRRALLVKPGSAKACAQLAIVAGYGGVDWDVAYWNAVGATMPHAPTQARDNLKAFYLNNGQRLIDLSNGEMSEDGAVSRLLNVHRALVYYNLTPAEEIRLLHDSASPALDHLVLTTTPDTVYDRAMALKKVLVPLLLAVGELSARFKVESPKSLSSKPSATSNP</sequence>
<feature type="domain" description="Telomerase activating protein Est1-like N-terminal" evidence="1">
    <location>
        <begin position="79"/>
        <end position="226"/>
    </location>
</feature>